<reference evidence="1" key="1">
    <citation type="submission" date="2016-10" db="EMBL/GenBank/DDBJ databases">
        <authorList>
            <person name="de Groot N.N."/>
        </authorList>
    </citation>
    <scope>NUCLEOTIDE SEQUENCE</scope>
</reference>
<protein>
    <submittedName>
        <fullName evidence="1">Uncharacterized protein</fullName>
    </submittedName>
</protein>
<dbReference type="EMBL" id="FPHC01000024">
    <property type="protein sequence ID" value="SFV51983.1"/>
    <property type="molecule type" value="Genomic_DNA"/>
</dbReference>
<accession>A0A1W1BEQ4</accession>
<name>A0A1W1BEQ4_9ZZZZ</name>
<evidence type="ECO:0000313" key="1">
    <source>
        <dbReference type="EMBL" id="SFV51983.1"/>
    </source>
</evidence>
<sequence>MVLRRVVLSAEYDGCEYLTTGIYLLCEQPLNKITTNMTKLQAQYLFDIVVLLFTI</sequence>
<dbReference type="AlphaFoldDB" id="A0A1W1BEQ4"/>
<proteinExistence type="predicted"/>
<organism evidence="1">
    <name type="scientific">hydrothermal vent metagenome</name>
    <dbReference type="NCBI Taxonomy" id="652676"/>
    <lineage>
        <taxon>unclassified sequences</taxon>
        <taxon>metagenomes</taxon>
        <taxon>ecological metagenomes</taxon>
    </lineage>
</organism>
<gene>
    <name evidence="1" type="ORF">MNB_SV-6-1332</name>
</gene>